<reference evidence="4 5" key="1">
    <citation type="journal article" date="2006" name="Proc. Natl. Acad. Sci. U.S.A.">
        <title>Burkholderia xenovorans LB400 harbors a multi-replicon, 9.73-Mbp genome shaped for versatility.</title>
        <authorList>
            <person name="Chain P.S."/>
            <person name="Denef V.J."/>
            <person name="Konstantinidis K.T."/>
            <person name="Vergez L.M."/>
            <person name="Agullo L."/>
            <person name="Reyes V.L."/>
            <person name="Hauser L."/>
            <person name="Cordova M."/>
            <person name="Gomez L."/>
            <person name="Gonzalez M."/>
            <person name="Land M."/>
            <person name="Lao V."/>
            <person name="Larimer F."/>
            <person name="LiPuma J.J."/>
            <person name="Mahenthiralingam E."/>
            <person name="Malfatti S.A."/>
            <person name="Marx C.J."/>
            <person name="Parnell J.J."/>
            <person name="Ramette A."/>
            <person name="Richardson P."/>
            <person name="Seeger M."/>
            <person name="Smith D."/>
            <person name="Spilker T."/>
            <person name="Sul W.J."/>
            <person name="Tsoi T.V."/>
            <person name="Ulrich L.E."/>
            <person name="Zhulin I.B."/>
            <person name="Tiedje J.M."/>
        </authorList>
    </citation>
    <scope>NUCLEOTIDE SEQUENCE [LARGE SCALE GENOMIC DNA]</scope>
    <source>
        <strain evidence="4 5">LB400</strain>
    </source>
</reference>
<dbReference type="AlphaFoldDB" id="Q13ST4"/>
<dbReference type="KEGG" id="bxb:DR64_2251"/>
<name>Q13ST4_PARXL</name>
<dbReference type="Gene3D" id="1.10.10.10">
    <property type="entry name" value="Winged helix-like DNA-binding domain superfamily/Winged helix DNA-binding domain"/>
    <property type="match status" value="1"/>
</dbReference>
<comment type="similarity">
    <text evidence="1">Belongs to the IS150/IS1296 orfA family.</text>
</comment>
<evidence type="ECO:0000256" key="1">
    <source>
        <dbReference type="ARBA" id="ARBA00038232"/>
    </source>
</evidence>
<dbReference type="PATRIC" id="fig|266265.5.peg.4539"/>
<dbReference type="InterPro" id="IPR010921">
    <property type="entry name" value="Trp_repressor/repl_initiator"/>
</dbReference>
<dbReference type="Proteomes" id="UP000001817">
    <property type="component" value="Chromosome 1"/>
</dbReference>
<proteinExistence type="inferred from homology"/>
<sequence>MRKFDVKFKGKVVREYLAGKGGYKLLAAKFGIAESMVRRWVAAYRHHGNAGLIRQRGAYTLEFKLEVVHRGVAENLSCRELAAIYNIGNPHSITMWQQQKARGELRSLKGMHPSGQDVSVPAKKKTSNQSLEAPRSEESDQLLRENQQLRAEVAYLKKFNALVLAKKLARQKEPK</sequence>
<dbReference type="InterPro" id="IPR055247">
    <property type="entry name" value="InsJ-like_HTH"/>
</dbReference>
<feature type="region of interest" description="Disordered" evidence="2">
    <location>
        <begin position="108"/>
        <end position="144"/>
    </location>
</feature>
<feature type="domain" description="Insertion element IS150 protein InsJ-like helix-turn-helix" evidence="3">
    <location>
        <begin position="8"/>
        <end position="57"/>
    </location>
</feature>
<evidence type="ECO:0000256" key="2">
    <source>
        <dbReference type="SAM" id="MobiDB-lite"/>
    </source>
</evidence>
<protein>
    <submittedName>
        <fullName evidence="4">ISRSO11-transposase orfA protein</fullName>
    </submittedName>
</protein>
<feature type="compositionally biased region" description="Basic and acidic residues" evidence="2">
    <location>
        <begin position="134"/>
        <end position="143"/>
    </location>
</feature>
<dbReference type="Pfam" id="PF13518">
    <property type="entry name" value="HTH_28"/>
    <property type="match status" value="1"/>
</dbReference>
<evidence type="ECO:0000313" key="5">
    <source>
        <dbReference type="Proteomes" id="UP000001817"/>
    </source>
</evidence>
<accession>Q13ST4</accession>
<keyword evidence="5" id="KW-1185">Reference proteome</keyword>
<dbReference type="SUPFAM" id="SSF46689">
    <property type="entry name" value="Homeodomain-like"/>
    <property type="match status" value="1"/>
</dbReference>
<dbReference type="EMBL" id="CP000270">
    <property type="protein sequence ID" value="ABE32855.1"/>
    <property type="molecule type" value="Genomic_DNA"/>
</dbReference>
<dbReference type="SUPFAM" id="SSF48295">
    <property type="entry name" value="TrpR-like"/>
    <property type="match status" value="1"/>
</dbReference>
<dbReference type="KEGG" id="bxe:Bxe_A0073"/>
<dbReference type="STRING" id="266265.Bxe_A0073"/>
<evidence type="ECO:0000259" key="3">
    <source>
        <dbReference type="Pfam" id="PF13518"/>
    </source>
</evidence>
<dbReference type="eggNOG" id="COG2963">
    <property type="taxonomic scope" value="Bacteria"/>
</dbReference>
<organism evidence="4 5">
    <name type="scientific">Paraburkholderia xenovorans (strain LB400)</name>
    <dbReference type="NCBI Taxonomy" id="266265"/>
    <lineage>
        <taxon>Bacteria</taxon>
        <taxon>Pseudomonadati</taxon>
        <taxon>Pseudomonadota</taxon>
        <taxon>Betaproteobacteria</taxon>
        <taxon>Burkholderiales</taxon>
        <taxon>Burkholderiaceae</taxon>
        <taxon>Paraburkholderia</taxon>
    </lineage>
</organism>
<dbReference type="InterPro" id="IPR036388">
    <property type="entry name" value="WH-like_DNA-bd_sf"/>
</dbReference>
<gene>
    <name evidence="4" type="ORF">Bxe_A0073</name>
</gene>
<dbReference type="PANTHER" id="PTHR33795">
    <property type="entry name" value="INSERTION ELEMENT IS150 PROTEIN INSJ"/>
    <property type="match status" value="1"/>
</dbReference>
<dbReference type="InterPro" id="IPR009057">
    <property type="entry name" value="Homeodomain-like_sf"/>
</dbReference>
<dbReference type="GO" id="GO:0043565">
    <property type="term" value="F:sequence-specific DNA binding"/>
    <property type="evidence" value="ECO:0007669"/>
    <property type="project" value="InterPro"/>
</dbReference>
<dbReference type="InterPro" id="IPR052057">
    <property type="entry name" value="IS150/IS1296_orfA-like"/>
</dbReference>
<evidence type="ECO:0000313" key="4">
    <source>
        <dbReference type="EMBL" id="ABE32855.1"/>
    </source>
</evidence>
<dbReference type="PANTHER" id="PTHR33795:SF1">
    <property type="entry name" value="INSERTION ELEMENT IS150 PROTEIN INSJ"/>
    <property type="match status" value="1"/>
</dbReference>